<evidence type="ECO:0000313" key="2">
    <source>
        <dbReference type="EMBL" id="AIJ21685.1"/>
    </source>
</evidence>
<dbReference type="Gene3D" id="3.40.50.1820">
    <property type="entry name" value="alpha/beta hydrolase"/>
    <property type="match status" value="1"/>
</dbReference>
<feature type="domain" description="AB hydrolase-1" evidence="1">
    <location>
        <begin position="20"/>
        <end position="254"/>
    </location>
</feature>
<dbReference type="InterPro" id="IPR029058">
    <property type="entry name" value="AB_hydrolase_fold"/>
</dbReference>
<dbReference type="SUPFAM" id="SSF53474">
    <property type="entry name" value="alpha/beta-Hydrolases"/>
    <property type="match status" value="1"/>
</dbReference>
<dbReference type="PRINTS" id="PR00111">
    <property type="entry name" value="ABHYDROLASE"/>
</dbReference>
<dbReference type="PANTHER" id="PTHR43798">
    <property type="entry name" value="MONOACYLGLYCEROL LIPASE"/>
    <property type="match status" value="1"/>
</dbReference>
<name>A0A076MSA6_AMYME</name>
<dbReference type="OrthoDB" id="334507at2"/>
<reference evidence="2 3" key="1">
    <citation type="submission" date="2014-07" db="EMBL/GenBank/DDBJ databases">
        <title>Whole Genome Sequence of the Amycolatopsis methanolica 239.</title>
        <authorList>
            <person name="Tang B."/>
        </authorList>
    </citation>
    <scope>NUCLEOTIDE SEQUENCE [LARGE SCALE GENOMIC DNA]</scope>
    <source>
        <strain evidence="2 3">239</strain>
    </source>
</reference>
<keyword evidence="3" id="KW-1185">Reference proteome</keyword>
<dbReference type="InterPro" id="IPR050266">
    <property type="entry name" value="AB_hydrolase_sf"/>
</dbReference>
<dbReference type="Proteomes" id="UP000062973">
    <property type="component" value="Chromosome"/>
</dbReference>
<dbReference type="PATRIC" id="fig|1068978.7.peg.1679"/>
<dbReference type="HOGENOM" id="CLU_020336_13_3_11"/>
<keyword evidence="2" id="KW-0378">Hydrolase</keyword>
<protein>
    <submittedName>
        <fullName evidence="2">Putative hydrolase</fullName>
    </submittedName>
</protein>
<dbReference type="InterPro" id="IPR000073">
    <property type="entry name" value="AB_hydrolase_1"/>
</dbReference>
<sequence length="272" mass="29543">MEEFETPGGTVRWASSGSSPPVVLLHGTPFSSSVWRDMASALSERHQVFVWDMPGYGRSGKRDGQDVSLGTQAEIFASLLEHWGLESPPVVAHDFGGVVSLRAHLLHGARYDQLALVDVVAIAPWGTPFFHLVRDNPWVFEQLPSHLHEVIVRTQTATASAAGLRDGVLDELVAPWLGAAGQAAYYRQIAQADQRLTDEIEPLLGTLDLPVLVGWGEADEWIPVEQGKELASRIPGARLRLFPGAGHLVQEDAPAALTATLLEFLGQPRKDA</sequence>
<dbReference type="GO" id="GO:0016020">
    <property type="term" value="C:membrane"/>
    <property type="evidence" value="ECO:0007669"/>
    <property type="project" value="TreeGrafter"/>
</dbReference>
<dbReference type="PRINTS" id="PR00412">
    <property type="entry name" value="EPOXHYDRLASE"/>
</dbReference>
<proteinExistence type="predicted"/>
<dbReference type="EMBL" id="CP009110">
    <property type="protein sequence ID" value="AIJ21685.1"/>
    <property type="molecule type" value="Genomic_DNA"/>
</dbReference>
<gene>
    <name evidence="2" type="ORF">AMETH_1593</name>
</gene>
<dbReference type="eggNOG" id="COG2267">
    <property type="taxonomic scope" value="Bacteria"/>
</dbReference>
<dbReference type="STRING" id="1068978.AMETH_1593"/>
<dbReference type="AlphaFoldDB" id="A0A076MSA6"/>
<evidence type="ECO:0000313" key="3">
    <source>
        <dbReference type="Proteomes" id="UP000062973"/>
    </source>
</evidence>
<evidence type="ECO:0000259" key="1">
    <source>
        <dbReference type="Pfam" id="PF00561"/>
    </source>
</evidence>
<organism evidence="2 3">
    <name type="scientific">Amycolatopsis methanolica 239</name>
    <dbReference type="NCBI Taxonomy" id="1068978"/>
    <lineage>
        <taxon>Bacteria</taxon>
        <taxon>Bacillati</taxon>
        <taxon>Actinomycetota</taxon>
        <taxon>Actinomycetes</taxon>
        <taxon>Pseudonocardiales</taxon>
        <taxon>Pseudonocardiaceae</taxon>
        <taxon>Amycolatopsis</taxon>
        <taxon>Amycolatopsis methanolica group</taxon>
    </lineage>
</organism>
<dbReference type="Pfam" id="PF00561">
    <property type="entry name" value="Abhydrolase_1"/>
    <property type="match status" value="1"/>
</dbReference>
<dbReference type="KEGG" id="amq:AMETH_1593"/>
<accession>A0A076MSA6</accession>
<dbReference type="GO" id="GO:0046464">
    <property type="term" value="P:acylglycerol catabolic process"/>
    <property type="evidence" value="ECO:0007669"/>
    <property type="project" value="TreeGrafter"/>
</dbReference>
<dbReference type="RefSeq" id="WP_017987547.1">
    <property type="nucleotide sequence ID" value="NZ_AQUL01000001.1"/>
</dbReference>
<dbReference type="GO" id="GO:0047372">
    <property type="term" value="F:monoacylglycerol lipase activity"/>
    <property type="evidence" value="ECO:0007669"/>
    <property type="project" value="TreeGrafter"/>
</dbReference>
<dbReference type="PANTHER" id="PTHR43798:SF33">
    <property type="entry name" value="HYDROLASE, PUTATIVE (AFU_ORTHOLOGUE AFUA_2G14860)-RELATED"/>
    <property type="match status" value="1"/>
</dbReference>
<dbReference type="InterPro" id="IPR000639">
    <property type="entry name" value="Epox_hydrolase-like"/>
</dbReference>